<proteinExistence type="predicted"/>
<dbReference type="EMBL" id="AUZZ01007829">
    <property type="protein sequence ID" value="EQD40900.1"/>
    <property type="molecule type" value="Genomic_DNA"/>
</dbReference>
<organism evidence="1">
    <name type="scientific">mine drainage metagenome</name>
    <dbReference type="NCBI Taxonomy" id="410659"/>
    <lineage>
        <taxon>unclassified sequences</taxon>
        <taxon>metagenomes</taxon>
        <taxon>ecological metagenomes</taxon>
    </lineage>
</organism>
<comment type="caution">
    <text evidence="1">The sequence shown here is derived from an EMBL/GenBank/DDBJ whole genome shotgun (WGS) entry which is preliminary data.</text>
</comment>
<reference evidence="1" key="2">
    <citation type="journal article" date="2014" name="ISME J.">
        <title>Microbial stratification in low pH oxic and suboxic macroscopic growths along an acid mine drainage.</title>
        <authorList>
            <person name="Mendez-Garcia C."/>
            <person name="Mesa V."/>
            <person name="Sprenger R.R."/>
            <person name="Richter M."/>
            <person name="Diez M.S."/>
            <person name="Solano J."/>
            <person name="Bargiela R."/>
            <person name="Golyshina O.V."/>
            <person name="Manteca A."/>
            <person name="Ramos J.L."/>
            <person name="Gallego J.R."/>
            <person name="Llorente I."/>
            <person name="Martins Dos Santos V.A."/>
            <person name="Jensen O.N."/>
            <person name="Pelaez A.I."/>
            <person name="Sanchez J."/>
            <person name="Ferrer M."/>
        </authorList>
    </citation>
    <scope>NUCLEOTIDE SEQUENCE</scope>
</reference>
<protein>
    <submittedName>
        <fullName evidence="1">Ribonuclease HII/HIII</fullName>
    </submittedName>
</protein>
<dbReference type="Gene3D" id="3.40.50.1010">
    <property type="entry name" value="5'-nuclease"/>
    <property type="match status" value="1"/>
</dbReference>
<gene>
    <name evidence="1" type="ORF">B2A_10880</name>
</gene>
<name>T1AG26_9ZZZZ</name>
<evidence type="ECO:0000313" key="1">
    <source>
        <dbReference type="EMBL" id="EQD40900.1"/>
    </source>
</evidence>
<accession>T1AG26</accession>
<feature type="non-terminal residue" evidence="1">
    <location>
        <position position="1"/>
    </location>
</feature>
<dbReference type="AlphaFoldDB" id="T1AG26"/>
<sequence>GSNLKSAGFSLFSETGSRTSQLKCTSCKEFIIDAGTTLRYYCGYVLPDSSVIQRNLITRDLEVSKFFANYTVILHKVVRKECDGTPKGISEFEGLERFYNMGRIKLIGQGRISEIQEGLSNTVRDELIMDGCIENNAILLSADKSMTAFAVSKGIFTIFI</sequence>
<reference evidence="1" key="1">
    <citation type="submission" date="2013-08" db="EMBL/GenBank/DDBJ databases">
        <authorList>
            <person name="Mendez C."/>
            <person name="Richter M."/>
            <person name="Ferrer M."/>
            <person name="Sanchez J."/>
        </authorList>
    </citation>
    <scope>NUCLEOTIDE SEQUENCE</scope>
</reference>